<sequence>MMAQEDAASGSGSKFTFHPLPNRTFSFLENRDTRELLTKWSMNGRITAQAFRYDQYFQSYQKDVFVLAFFQDPNVTSHLKLLTGSSGQWTALGTNVKKIEAREVPCTHLSMSLFDRLQEENIVKESGYISKCLDEYVDDFVVSDELRKVLLLEDSDKYEIFSPSDRQEFLFLLFKHLCLGGAVCQFEDTIDPYLDITKSIYKELLSVQKDPATQQINIISSVFKVSAYDEKGLCYPSPKSHEQTFAYLIVDPLKRHVIVLYHCFGGGIF</sequence>
<dbReference type="Pfam" id="PF14926">
    <property type="entry name" value="CFAP300"/>
    <property type="match status" value="1"/>
</dbReference>
<evidence type="ECO:0000256" key="3">
    <source>
        <dbReference type="ARBA" id="ARBA00009205"/>
    </source>
</evidence>
<evidence type="ECO:0000256" key="2">
    <source>
        <dbReference type="ARBA" id="ARBA00004430"/>
    </source>
</evidence>
<proteinExistence type="inferred from homology"/>
<evidence type="ECO:0000256" key="7">
    <source>
        <dbReference type="ARBA" id="ARBA00023273"/>
    </source>
</evidence>
<comment type="function">
    <text evidence="1">Cilium- and flagellum-specific protein that plays a role in axonemal structure organization and motility. May play a role in outer and inner dynein arm assembly.</text>
</comment>
<evidence type="ECO:0000313" key="9">
    <source>
        <dbReference type="Proteomes" id="UP000824782"/>
    </source>
</evidence>
<dbReference type="AlphaFoldDB" id="A0AAV7CIM2"/>
<organism evidence="8 9">
    <name type="scientific">Engystomops pustulosus</name>
    <name type="common">Tungara frog</name>
    <name type="synonym">Physalaemus pustulosus</name>
    <dbReference type="NCBI Taxonomy" id="76066"/>
    <lineage>
        <taxon>Eukaryota</taxon>
        <taxon>Metazoa</taxon>
        <taxon>Chordata</taxon>
        <taxon>Craniata</taxon>
        <taxon>Vertebrata</taxon>
        <taxon>Euteleostomi</taxon>
        <taxon>Amphibia</taxon>
        <taxon>Batrachia</taxon>
        <taxon>Anura</taxon>
        <taxon>Neobatrachia</taxon>
        <taxon>Hyloidea</taxon>
        <taxon>Leptodactylidae</taxon>
        <taxon>Leiuperinae</taxon>
        <taxon>Engystomops</taxon>
    </lineage>
</organism>
<evidence type="ECO:0000256" key="1">
    <source>
        <dbReference type="ARBA" id="ARBA00002404"/>
    </source>
</evidence>
<keyword evidence="9" id="KW-1185">Reference proteome</keyword>
<dbReference type="PANTHER" id="PTHR31078">
    <property type="entry name" value="CILIA- AND FLAGELLA-ASSOCIATED PROTEIN 300"/>
    <property type="match status" value="1"/>
</dbReference>
<dbReference type="GO" id="GO:0005930">
    <property type="term" value="C:axoneme"/>
    <property type="evidence" value="ECO:0007669"/>
    <property type="project" value="UniProtKB-SubCell"/>
</dbReference>
<keyword evidence="7" id="KW-0966">Cell projection</keyword>
<evidence type="ECO:0000256" key="5">
    <source>
        <dbReference type="ARBA" id="ARBA00022490"/>
    </source>
</evidence>
<evidence type="ECO:0000313" key="8">
    <source>
        <dbReference type="EMBL" id="KAG8584651.1"/>
    </source>
</evidence>
<keyword evidence="6" id="KW-0206">Cytoskeleton</keyword>
<evidence type="ECO:0000256" key="6">
    <source>
        <dbReference type="ARBA" id="ARBA00023212"/>
    </source>
</evidence>
<dbReference type="EMBL" id="WNYA01000002">
    <property type="protein sequence ID" value="KAG8584651.1"/>
    <property type="molecule type" value="Genomic_DNA"/>
</dbReference>
<comment type="similarity">
    <text evidence="3">Belongs to the CFAP300 family.</text>
</comment>
<reference evidence="8" key="1">
    <citation type="thesis" date="2020" institute="ProQuest LLC" country="789 East Eisenhower Parkway, Ann Arbor, MI, USA">
        <title>Comparative Genomics and Chromosome Evolution.</title>
        <authorList>
            <person name="Mudd A.B."/>
        </authorList>
    </citation>
    <scope>NUCLEOTIDE SEQUENCE</scope>
    <source>
        <strain evidence="8">237g6f4</strain>
        <tissue evidence="8">Blood</tissue>
    </source>
</reference>
<gene>
    <name evidence="8" type="ORF">GDO81_004705</name>
</gene>
<evidence type="ECO:0000256" key="4">
    <source>
        <dbReference type="ARBA" id="ARBA00022174"/>
    </source>
</evidence>
<dbReference type="Proteomes" id="UP000824782">
    <property type="component" value="Unassembled WGS sequence"/>
</dbReference>
<accession>A0AAV7CIM2</accession>
<comment type="caution">
    <text evidence="8">The sequence shown here is derived from an EMBL/GenBank/DDBJ whole genome shotgun (WGS) entry which is preliminary data.</text>
</comment>
<name>A0AAV7CIM2_ENGPU</name>
<protein>
    <recommendedName>
        <fullName evidence="4">Cilia- and flagella-associated protein 300</fullName>
    </recommendedName>
</protein>
<comment type="subcellular location">
    <subcellularLocation>
        <location evidence="2">Cytoplasm</location>
        <location evidence="2">Cytoskeleton</location>
        <location evidence="2">Cilium axoneme</location>
    </subcellularLocation>
</comment>
<dbReference type="PANTHER" id="PTHR31078:SF1">
    <property type="entry name" value="CILIA- AND FLAGELLA-ASSOCIATED PROTEIN 300"/>
    <property type="match status" value="1"/>
</dbReference>
<keyword evidence="5" id="KW-0963">Cytoplasm</keyword>
<dbReference type="InterPro" id="IPR029416">
    <property type="entry name" value="CFAP300"/>
</dbReference>